<dbReference type="InterPro" id="IPR039859">
    <property type="entry name" value="PFA4/ZDH16/20/ERF2-like"/>
</dbReference>
<evidence type="ECO:0000256" key="4">
    <source>
        <dbReference type="ARBA" id="ARBA00022989"/>
    </source>
</evidence>
<feature type="region of interest" description="Disordered" evidence="12">
    <location>
        <begin position="171"/>
        <end position="230"/>
    </location>
</feature>
<keyword evidence="7" id="KW-0449">Lipoprotein</keyword>
<dbReference type="PROSITE" id="PS50216">
    <property type="entry name" value="DHHC"/>
    <property type="match status" value="1"/>
</dbReference>
<dbReference type="PANTHER" id="PTHR22883:SF23">
    <property type="entry name" value="PALMITOYLTRANSFERASE ZDHHC6"/>
    <property type="match status" value="1"/>
</dbReference>
<dbReference type="GO" id="GO:0016020">
    <property type="term" value="C:membrane"/>
    <property type="evidence" value="ECO:0007669"/>
    <property type="project" value="UniProtKB-SubCell"/>
</dbReference>
<reference evidence="14 15" key="2">
    <citation type="journal article" date="2018" name="Proc. Natl. Acad. Sci.">
        <title>RNAi is a critical determinant of centromere evolution in closely related fungi.</title>
        <authorList>
            <person name="Yadav V."/>
            <person name="Sun S."/>
            <person name="Billmyre R.B."/>
            <person name="Thimmappa B.C."/>
            <person name="Shea T."/>
            <person name="Lintner R."/>
            <person name="Bakkeren G."/>
            <person name="Cuomo C.A."/>
            <person name="Heitman J."/>
            <person name="Sanyal K."/>
        </authorList>
    </citation>
    <scope>NUCLEOTIDE SEQUENCE [LARGE SCALE GENOMIC DNA]</scope>
    <source>
        <strain evidence="14 15">R265</strain>
    </source>
</reference>
<dbReference type="EMBL" id="CP025767">
    <property type="protein sequence ID" value="KGB79983.1"/>
    <property type="molecule type" value="Genomic_DNA"/>
</dbReference>
<dbReference type="PANTHER" id="PTHR22883">
    <property type="entry name" value="ZINC FINGER DHHC DOMAIN CONTAINING PROTEIN"/>
    <property type="match status" value="1"/>
</dbReference>
<keyword evidence="3 11" id="KW-0812">Transmembrane</keyword>
<protein>
    <recommendedName>
        <fullName evidence="11">Palmitoyltransferase</fullName>
        <ecNumber evidence="11">2.3.1.225</ecNumber>
    </recommendedName>
</protein>
<dbReference type="GO" id="GO:0019706">
    <property type="term" value="F:protein-cysteine S-palmitoyltransferase activity"/>
    <property type="evidence" value="ECO:0007669"/>
    <property type="project" value="UniProtKB-EC"/>
</dbReference>
<dbReference type="STRING" id="294750.A0A095ET74"/>
<feature type="compositionally biased region" description="Polar residues" evidence="12">
    <location>
        <begin position="250"/>
        <end position="269"/>
    </location>
</feature>
<dbReference type="InterPro" id="IPR001594">
    <property type="entry name" value="Palmitoyltrfase_DHHC"/>
</dbReference>
<evidence type="ECO:0000256" key="5">
    <source>
        <dbReference type="ARBA" id="ARBA00023136"/>
    </source>
</evidence>
<comment type="domain">
    <text evidence="11">The DHHC domain is required for palmitoyltransferase activity.</text>
</comment>
<sequence length="637" mass="71373">MAGRQGRKSSKVDQFFERVPRYFSYLILISAWLLFILFITFGEVLIKRREIGRFLEQVITFNTLFFFTVLSLITTSLRSPGTPDHTLAPTSAPGFDLVWQKQKRKQPSSKNGGYPAQHPLETFKPKPNTKVEPPPSLIFLRNSQWISSRLHKDRPSPLPLFKNEPYPPVPSALDSLSLEDDNSGCQSGGMGWSDPESESESGSDYSPFPFSPSAGNDSRDEDEDRNEHDRECDQLLTLEEGHAHTHADMNGQTNSSTSSPIPTRDSNAGPSDKTHSRWCKRCNAWKPDRAHYCRDCGSCVLKMDHHCPWLGTCVGYRNYKPFLLFITYATLLATYTTFETGYEVYLYFFCPFDHSAPASPYQSGLSSNSSLPGPVAAPLPLGLAVSMMLLTMGVFMTLSVGGLACFHWWLAAGNMTTLESITHSYPTSLLFSLPLRPAPPSHSHSPSRQKLSYKERQSLSQKAQGINVYGLGWRRNLKEVFFGNDDNRHRGSDLGHGGWDEDNDKRVTIGMILGAMWPSKIGYDKSDPLAGHVFPYDPCALEQLKMLSEKLRSSTLTLRVGGENVSAVGNGCNQNKEDEYQEEENAIGFGDKNRTGSGRYEAMDEKSAVQDPDKWTQKKKSPLLMKNRGRGVQWFEV</sequence>
<keyword evidence="5 11" id="KW-0472">Membrane</keyword>
<dbReference type="KEGG" id="cdeu:CNBG_5921"/>
<feature type="transmembrane region" description="Helical" evidence="11">
    <location>
        <begin position="58"/>
        <end position="77"/>
    </location>
</feature>
<evidence type="ECO:0000256" key="11">
    <source>
        <dbReference type="RuleBase" id="RU079119"/>
    </source>
</evidence>
<dbReference type="AlphaFoldDB" id="A0A095ET74"/>
<dbReference type="GO" id="GO:0006612">
    <property type="term" value="P:protein targeting to membrane"/>
    <property type="evidence" value="ECO:0007669"/>
    <property type="project" value="TreeGrafter"/>
</dbReference>
<gene>
    <name evidence="14" type="ORF">CNBG_5921</name>
</gene>
<comment type="similarity">
    <text evidence="9">Belongs to the DHHC palmitoyltransferase family. PFA5 subfamily.</text>
</comment>
<comment type="subcellular location">
    <subcellularLocation>
        <location evidence="1">Membrane</location>
        <topology evidence="1">Multi-pass membrane protein</topology>
    </subcellularLocation>
</comment>
<organism evidence="14 15">
    <name type="scientific">Cryptococcus deuterogattii (strain R265)</name>
    <name type="common">Cryptococcus gattii VGII (strain R265)</name>
    <dbReference type="NCBI Taxonomy" id="294750"/>
    <lineage>
        <taxon>Eukaryota</taxon>
        <taxon>Fungi</taxon>
        <taxon>Dikarya</taxon>
        <taxon>Basidiomycota</taxon>
        <taxon>Agaricomycotina</taxon>
        <taxon>Tremellomycetes</taxon>
        <taxon>Tremellales</taxon>
        <taxon>Cryptococcaceae</taxon>
        <taxon>Cryptococcus</taxon>
        <taxon>Cryptococcus gattii species complex</taxon>
    </lineage>
</organism>
<evidence type="ECO:0000256" key="8">
    <source>
        <dbReference type="ARBA" id="ARBA00023315"/>
    </source>
</evidence>
<feature type="compositionally biased region" description="Basic and acidic residues" evidence="12">
    <location>
        <begin position="601"/>
        <end position="616"/>
    </location>
</feature>
<dbReference type="EC" id="2.3.1.225" evidence="11"/>
<evidence type="ECO:0000256" key="3">
    <source>
        <dbReference type="ARBA" id="ARBA00022692"/>
    </source>
</evidence>
<keyword evidence="6" id="KW-0564">Palmitate</keyword>
<dbReference type="RefSeq" id="XP_062885625.1">
    <property type="nucleotide sequence ID" value="XM_063029760.1"/>
</dbReference>
<feature type="region of interest" description="Disordered" evidence="12">
    <location>
        <begin position="245"/>
        <end position="274"/>
    </location>
</feature>
<feature type="domain" description="Palmitoyltransferase DHHC" evidence="13">
    <location>
        <begin position="274"/>
        <end position="422"/>
    </location>
</feature>
<dbReference type="OrthoDB" id="9909019at2759"/>
<dbReference type="HOGENOM" id="CLU_429606_0_0_1"/>
<keyword evidence="8 11" id="KW-0012">Acyltransferase</keyword>
<dbReference type="Proteomes" id="UP000029445">
    <property type="component" value="Chromosome 9"/>
</dbReference>
<dbReference type="GO" id="GO:0005794">
    <property type="term" value="C:Golgi apparatus"/>
    <property type="evidence" value="ECO:0007669"/>
    <property type="project" value="TreeGrafter"/>
</dbReference>
<evidence type="ECO:0000259" key="13">
    <source>
        <dbReference type="Pfam" id="PF01529"/>
    </source>
</evidence>
<proteinExistence type="inferred from homology"/>
<evidence type="ECO:0000256" key="10">
    <source>
        <dbReference type="ARBA" id="ARBA00048048"/>
    </source>
</evidence>
<keyword evidence="4 11" id="KW-1133">Transmembrane helix</keyword>
<keyword evidence="15" id="KW-1185">Reference proteome</keyword>
<dbReference type="VEuPathDB" id="FungiDB:CNBG_5921"/>
<accession>A0A095ET74</accession>
<dbReference type="GO" id="GO:0005783">
    <property type="term" value="C:endoplasmic reticulum"/>
    <property type="evidence" value="ECO:0007669"/>
    <property type="project" value="TreeGrafter"/>
</dbReference>
<feature type="transmembrane region" description="Helical" evidence="11">
    <location>
        <begin position="22"/>
        <end position="46"/>
    </location>
</feature>
<evidence type="ECO:0000256" key="9">
    <source>
        <dbReference type="ARBA" id="ARBA00038298"/>
    </source>
</evidence>
<feature type="region of interest" description="Disordered" evidence="12">
    <location>
        <begin position="105"/>
        <end position="134"/>
    </location>
</feature>
<dbReference type="OMA" id="WASTIIN"/>
<dbReference type="Pfam" id="PF01529">
    <property type="entry name" value="DHHC"/>
    <property type="match status" value="1"/>
</dbReference>
<evidence type="ECO:0000313" key="15">
    <source>
        <dbReference type="Proteomes" id="UP000029445"/>
    </source>
</evidence>
<comment type="catalytic activity">
    <reaction evidence="10 11">
        <text>L-cysteinyl-[protein] + hexadecanoyl-CoA = S-hexadecanoyl-L-cysteinyl-[protein] + CoA</text>
        <dbReference type="Rhea" id="RHEA:36683"/>
        <dbReference type="Rhea" id="RHEA-COMP:10131"/>
        <dbReference type="Rhea" id="RHEA-COMP:11032"/>
        <dbReference type="ChEBI" id="CHEBI:29950"/>
        <dbReference type="ChEBI" id="CHEBI:57287"/>
        <dbReference type="ChEBI" id="CHEBI:57379"/>
        <dbReference type="ChEBI" id="CHEBI:74151"/>
        <dbReference type="EC" id="2.3.1.225"/>
    </reaction>
</comment>
<keyword evidence="2 11" id="KW-0808">Transferase</keyword>
<reference evidence="14 15" key="1">
    <citation type="journal article" date="2011" name="MBio">
        <title>Genome variation in Cryptococcus gattii, an emerging pathogen of immunocompetent hosts.</title>
        <authorList>
            <person name="D'Souza C.A."/>
            <person name="Kronstad J.W."/>
            <person name="Taylor G."/>
            <person name="Warren R."/>
            <person name="Yuen M."/>
            <person name="Hu G."/>
            <person name="Jung W.H."/>
            <person name="Sham A."/>
            <person name="Kidd S.E."/>
            <person name="Tangen K."/>
            <person name="Lee N."/>
            <person name="Zeilmaker T."/>
            <person name="Sawkins J."/>
            <person name="McVicker G."/>
            <person name="Shah S."/>
            <person name="Gnerre S."/>
            <person name="Griggs A."/>
            <person name="Zeng Q."/>
            <person name="Bartlett K."/>
            <person name="Li W."/>
            <person name="Wang X."/>
            <person name="Heitman J."/>
            <person name="Stajich J.E."/>
            <person name="Fraser J.A."/>
            <person name="Meyer W."/>
            <person name="Carter D."/>
            <person name="Schein J."/>
            <person name="Krzywinski M."/>
            <person name="Kwon-Chung K.J."/>
            <person name="Varma A."/>
            <person name="Wang J."/>
            <person name="Brunham R."/>
            <person name="Fyfe M."/>
            <person name="Ouellette B.F."/>
            <person name="Siddiqui A."/>
            <person name="Marra M."/>
            <person name="Jones S."/>
            <person name="Holt R."/>
            <person name="Birren B.W."/>
            <person name="Galagan J.E."/>
            <person name="Cuomo C.A."/>
        </authorList>
    </citation>
    <scope>NUCLEOTIDE SEQUENCE [LARGE SCALE GENOMIC DNA]</scope>
    <source>
        <strain evidence="14 15">R265</strain>
    </source>
</reference>
<evidence type="ECO:0000256" key="7">
    <source>
        <dbReference type="ARBA" id="ARBA00023288"/>
    </source>
</evidence>
<evidence type="ECO:0000256" key="12">
    <source>
        <dbReference type="SAM" id="MobiDB-lite"/>
    </source>
</evidence>
<evidence type="ECO:0000256" key="1">
    <source>
        <dbReference type="ARBA" id="ARBA00004141"/>
    </source>
</evidence>
<dbReference type="GeneID" id="88182036"/>
<evidence type="ECO:0000256" key="6">
    <source>
        <dbReference type="ARBA" id="ARBA00023139"/>
    </source>
</evidence>
<feature type="region of interest" description="Disordered" evidence="12">
    <location>
        <begin position="437"/>
        <end position="456"/>
    </location>
</feature>
<evidence type="ECO:0000256" key="2">
    <source>
        <dbReference type="ARBA" id="ARBA00022679"/>
    </source>
</evidence>
<feature type="region of interest" description="Disordered" evidence="12">
    <location>
        <begin position="588"/>
        <end position="622"/>
    </location>
</feature>
<name>A0A095ET74_CRYD2</name>
<evidence type="ECO:0000313" key="14">
    <source>
        <dbReference type="EMBL" id="KGB79983.1"/>
    </source>
</evidence>
<feature type="transmembrane region" description="Helical" evidence="11">
    <location>
        <begin position="381"/>
        <end position="410"/>
    </location>
</feature>